<proteinExistence type="predicted"/>
<dbReference type="AlphaFoldDB" id="A0A7W5F858"/>
<keyword evidence="2" id="KW-1185">Reference proteome</keyword>
<evidence type="ECO:0000313" key="2">
    <source>
        <dbReference type="Proteomes" id="UP000577707"/>
    </source>
</evidence>
<dbReference type="Proteomes" id="UP000577707">
    <property type="component" value="Unassembled WGS sequence"/>
</dbReference>
<evidence type="ECO:0008006" key="3">
    <source>
        <dbReference type="Google" id="ProtNLM"/>
    </source>
</evidence>
<organism evidence="1 2">
    <name type="scientific">Nocardioides albus</name>
    <dbReference type="NCBI Taxonomy" id="1841"/>
    <lineage>
        <taxon>Bacteria</taxon>
        <taxon>Bacillati</taxon>
        <taxon>Actinomycetota</taxon>
        <taxon>Actinomycetes</taxon>
        <taxon>Propionibacteriales</taxon>
        <taxon>Nocardioidaceae</taxon>
        <taxon>Nocardioides</taxon>
    </lineage>
</organism>
<accession>A0A7W5F858</accession>
<dbReference type="InterPro" id="IPR027417">
    <property type="entry name" value="P-loop_NTPase"/>
</dbReference>
<dbReference type="RefSeq" id="WP_183544037.1">
    <property type="nucleotide sequence ID" value="NZ_BMQT01000003.1"/>
</dbReference>
<name>A0A7W5F858_9ACTN</name>
<protein>
    <recommendedName>
        <fullName evidence="3">Sulfotransferase family protein</fullName>
    </recommendedName>
</protein>
<dbReference type="Gene3D" id="3.40.50.300">
    <property type="entry name" value="P-loop containing nucleotide triphosphate hydrolases"/>
    <property type="match status" value="1"/>
</dbReference>
<reference evidence="1 2" key="1">
    <citation type="submission" date="2020-08" db="EMBL/GenBank/DDBJ databases">
        <title>Genomic Encyclopedia of Type Strains, Phase III (KMG-III): the genomes of soil and plant-associated and newly described type strains.</title>
        <authorList>
            <person name="Whitman W."/>
        </authorList>
    </citation>
    <scope>NUCLEOTIDE SEQUENCE [LARGE SCALE GENOMIC DNA]</scope>
    <source>
        <strain evidence="1 2">CECT 3302</strain>
    </source>
</reference>
<gene>
    <name evidence="1" type="ORF">FHS12_001647</name>
</gene>
<evidence type="ECO:0000313" key="1">
    <source>
        <dbReference type="EMBL" id="MBB3088706.1"/>
    </source>
</evidence>
<dbReference type="EMBL" id="JACHXG010000003">
    <property type="protein sequence ID" value="MBB3088706.1"/>
    <property type="molecule type" value="Genomic_DNA"/>
</dbReference>
<sequence length="241" mass="26667">MARRVIVHIGAMKSGTTSLQHALYAHREHLASLGILVPGRTWRDQADAAWNLRGRERSLAGDRSLEGSWKRLVDEIDAWHGTAVISAELLAPVGDDVVEKVAESLGSPEIVLSVRDLNRNLPAMWQEVVQNGEVWSWSDFAAAARARRPRWSFPHGLTASSRFWSEQDVVGIARRWSVAGPVHVVTVPGPEAPRGALLERFGEVIGFSFEDVRTPRPQNTSLGVVRTDLLRRLNRSSMSAS</sequence>
<comment type="caution">
    <text evidence="1">The sequence shown here is derived from an EMBL/GenBank/DDBJ whole genome shotgun (WGS) entry which is preliminary data.</text>
</comment>
<dbReference type="SUPFAM" id="SSF52540">
    <property type="entry name" value="P-loop containing nucleoside triphosphate hydrolases"/>
    <property type="match status" value="1"/>
</dbReference>